<feature type="region of interest" description="Disordered" evidence="1">
    <location>
        <begin position="30"/>
        <end position="50"/>
    </location>
</feature>
<dbReference type="AlphaFoldDB" id="A0A848FX39"/>
<sequence>MTLTPPRRTRRTHSEAFKQSLIEACEAQRVGQRGGLGERNQRQPVATLDA</sequence>
<organism evidence="2 3">
    <name type="scientific">Zoogloea dura</name>
    <dbReference type="NCBI Taxonomy" id="2728840"/>
    <lineage>
        <taxon>Bacteria</taxon>
        <taxon>Pseudomonadati</taxon>
        <taxon>Pseudomonadota</taxon>
        <taxon>Betaproteobacteria</taxon>
        <taxon>Rhodocyclales</taxon>
        <taxon>Zoogloeaceae</taxon>
        <taxon>Zoogloea</taxon>
    </lineage>
</organism>
<evidence type="ECO:0000313" key="3">
    <source>
        <dbReference type="Proteomes" id="UP000580043"/>
    </source>
</evidence>
<keyword evidence="3" id="KW-1185">Reference proteome</keyword>
<dbReference type="EMBL" id="JABBGA010000001">
    <property type="protein sequence ID" value="NML24418.1"/>
    <property type="molecule type" value="Genomic_DNA"/>
</dbReference>
<reference evidence="2 3" key="1">
    <citation type="submission" date="2020-04" db="EMBL/GenBank/DDBJ databases">
        <title>Zoogloea sp. G-4-1-14 isolated from soil.</title>
        <authorList>
            <person name="Dahal R.H."/>
        </authorList>
    </citation>
    <scope>NUCLEOTIDE SEQUENCE [LARGE SCALE GENOMIC DNA]</scope>
    <source>
        <strain evidence="2 3">G-4-1-14</strain>
    </source>
</reference>
<accession>A0A848FX39</accession>
<gene>
    <name evidence="2" type="ORF">HHL15_01565</name>
</gene>
<protein>
    <recommendedName>
        <fullName evidence="4">Transposase</fullName>
    </recommendedName>
</protein>
<evidence type="ECO:0000313" key="2">
    <source>
        <dbReference type="EMBL" id="NML24418.1"/>
    </source>
</evidence>
<evidence type="ECO:0000256" key="1">
    <source>
        <dbReference type="SAM" id="MobiDB-lite"/>
    </source>
</evidence>
<dbReference type="RefSeq" id="WP_169144051.1">
    <property type="nucleotide sequence ID" value="NZ_JABBGA010000001.1"/>
</dbReference>
<dbReference type="Proteomes" id="UP000580043">
    <property type="component" value="Unassembled WGS sequence"/>
</dbReference>
<name>A0A848FX39_9RHOO</name>
<evidence type="ECO:0008006" key="4">
    <source>
        <dbReference type="Google" id="ProtNLM"/>
    </source>
</evidence>
<comment type="caution">
    <text evidence="2">The sequence shown here is derived from an EMBL/GenBank/DDBJ whole genome shotgun (WGS) entry which is preliminary data.</text>
</comment>
<proteinExistence type="predicted"/>